<gene>
    <name evidence="3" type="ORF">HCB27_15675</name>
</gene>
<dbReference type="Pfam" id="PF11611">
    <property type="entry name" value="DUF4352"/>
    <property type="match status" value="1"/>
</dbReference>
<organism evidence="3 4">
    <name type="scientific">Listeria booriae</name>
    <dbReference type="NCBI Taxonomy" id="1552123"/>
    <lineage>
        <taxon>Bacteria</taxon>
        <taxon>Bacillati</taxon>
        <taxon>Bacillota</taxon>
        <taxon>Bacilli</taxon>
        <taxon>Bacillales</taxon>
        <taxon>Listeriaceae</taxon>
        <taxon>Listeria</taxon>
    </lineage>
</organism>
<sequence>MKKIVIIFSAILVILTGCAKSHDKERFYQLHESIEAKAWEIALDQATYTDERAQESKPTETVLRLKVTVKNIAAEELLFDTTKLKVTDSEGEELKIYPYENMIEKISPKQSLTGYSYFIASKKAPYHVTYTYPITKDTFTWEVTPEDK</sequence>
<proteinExistence type="predicted"/>
<keyword evidence="1" id="KW-0732">Signal</keyword>
<dbReference type="PROSITE" id="PS51257">
    <property type="entry name" value="PROKAR_LIPOPROTEIN"/>
    <property type="match status" value="1"/>
</dbReference>
<dbReference type="AlphaFoldDB" id="A0A7X0Z8T8"/>
<dbReference type="Proteomes" id="UP000541735">
    <property type="component" value="Unassembled WGS sequence"/>
</dbReference>
<evidence type="ECO:0000313" key="4">
    <source>
        <dbReference type="Proteomes" id="UP000541735"/>
    </source>
</evidence>
<evidence type="ECO:0000259" key="2">
    <source>
        <dbReference type="Pfam" id="PF11611"/>
    </source>
</evidence>
<dbReference type="Gene3D" id="2.60.40.1240">
    <property type="match status" value="1"/>
</dbReference>
<accession>A0A7X0Z8T8</accession>
<evidence type="ECO:0000256" key="1">
    <source>
        <dbReference type="ARBA" id="ARBA00022729"/>
    </source>
</evidence>
<dbReference type="InterPro" id="IPR029051">
    <property type="entry name" value="DUF4352"/>
</dbReference>
<dbReference type="RefSeq" id="WP_185549442.1">
    <property type="nucleotide sequence ID" value="NZ_JAARNA010000003.1"/>
</dbReference>
<name>A0A7X0Z8T8_9LIST</name>
<dbReference type="InterPro" id="IPR029050">
    <property type="entry name" value="Immunoprotect_excell_Ig-like"/>
</dbReference>
<feature type="domain" description="DUF4352" evidence="2">
    <location>
        <begin position="29"/>
        <end position="134"/>
    </location>
</feature>
<dbReference type="EMBL" id="JAARYD010000010">
    <property type="protein sequence ID" value="MBC2178068.1"/>
    <property type="molecule type" value="Genomic_DNA"/>
</dbReference>
<comment type="caution">
    <text evidence="3">The sequence shown here is derived from an EMBL/GenBank/DDBJ whole genome shotgun (WGS) entry which is preliminary data.</text>
</comment>
<reference evidence="3 4" key="1">
    <citation type="submission" date="2020-03" db="EMBL/GenBank/DDBJ databases">
        <title>Soil Listeria distribution.</title>
        <authorList>
            <person name="Liao J."/>
            <person name="Wiedmann M."/>
        </authorList>
    </citation>
    <scope>NUCLEOTIDE SEQUENCE [LARGE SCALE GENOMIC DNA]</scope>
    <source>
        <strain evidence="3 4">FSL L7-0259</strain>
    </source>
</reference>
<protein>
    <submittedName>
        <fullName evidence="3">DUF4352 domain-containing protein</fullName>
    </submittedName>
</protein>
<evidence type="ECO:0000313" key="3">
    <source>
        <dbReference type="EMBL" id="MBC2178068.1"/>
    </source>
</evidence>